<reference evidence="5 6" key="1">
    <citation type="submission" date="2017-04" db="EMBL/GenBank/DDBJ databases">
        <authorList>
            <person name="Afonso C.L."/>
            <person name="Miller P.J."/>
            <person name="Scott M.A."/>
            <person name="Spackman E."/>
            <person name="Goraichik I."/>
            <person name="Dimitrov K.M."/>
            <person name="Suarez D.L."/>
            <person name="Swayne D.E."/>
        </authorList>
    </citation>
    <scope>NUCLEOTIDE SEQUENCE [LARGE SCALE GENOMIC DNA]</scope>
    <source>
        <strain evidence="5 6">DSM 23236</strain>
    </source>
</reference>
<dbReference type="OrthoDB" id="9178898at2"/>
<dbReference type="GO" id="GO:0003700">
    <property type="term" value="F:DNA-binding transcription factor activity"/>
    <property type="evidence" value="ECO:0007669"/>
    <property type="project" value="InterPro"/>
</dbReference>
<keyword evidence="6" id="KW-1185">Reference proteome</keyword>
<dbReference type="STRING" id="1121001.SAMN02745857_03343"/>
<protein>
    <submittedName>
        <fullName evidence="5">Helix-turn-helix domain-containing protein</fullName>
    </submittedName>
</protein>
<dbReference type="InterPro" id="IPR018060">
    <property type="entry name" value="HTH_AraC"/>
</dbReference>
<gene>
    <name evidence="5" type="ORF">SAMN02745857_03343</name>
</gene>
<keyword evidence="3" id="KW-0804">Transcription</keyword>
<dbReference type="InterPro" id="IPR018062">
    <property type="entry name" value="HTH_AraC-typ_CS"/>
</dbReference>
<keyword evidence="1" id="KW-0805">Transcription regulation</keyword>
<evidence type="ECO:0000256" key="2">
    <source>
        <dbReference type="ARBA" id="ARBA00023125"/>
    </source>
</evidence>
<proteinExistence type="predicted"/>
<dbReference type="Gene3D" id="1.10.10.60">
    <property type="entry name" value="Homeodomain-like"/>
    <property type="match status" value="1"/>
</dbReference>
<dbReference type="PANTHER" id="PTHR43280">
    <property type="entry name" value="ARAC-FAMILY TRANSCRIPTIONAL REGULATOR"/>
    <property type="match status" value="1"/>
</dbReference>
<dbReference type="InterPro" id="IPR020449">
    <property type="entry name" value="Tscrpt_reg_AraC-type_HTH"/>
</dbReference>
<dbReference type="SUPFAM" id="SSF46689">
    <property type="entry name" value="Homeodomain-like"/>
    <property type="match status" value="1"/>
</dbReference>
<accession>A0A1W1XXK8</accession>
<sequence>MQLPEYKLRQLINQGLGWRNFNAFVNSYRIADARQALADTAQAEVPILTIAMDAGFQSLGPFNRAFKAETGLTPTAFRSEQLAMQVIAGA</sequence>
<keyword evidence="2" id="KW-0238">DNA-binding</keyword>
<dbReference type="GO" id="GO:0043565">
    <property type="term" value="F:sequence-specific DNA binding"/>
    <property type="evidence" value="ECO:0007669"/>
    <property type="project" value="InterPro"/>
</dbReference>
<dbReference type="SMART" id="SM00342">
    <property type="entry name" value="HTH_ARAC"/>
    <property type="match status" value="1"/>
</dbReference>
<dbReference type="PROSITE" id="PS00041">
    <property type="entry name" value="HTH_ARAC_FAMILY_1"/>
    <property type="match status" value="1"/>
</dbReference>
<evidence type="ECO:0000313" key="5">
    <source>
        <dbReference type="EMBL" id="SMC28622.1"/>
    </source>
</evidence>
<feature type="domain" description="HTH araC/xylS-type" evidence="4">
    <location>
        <begin position="1"/>
        <end position="80"/>
    </location>
</feature>
<evidence type="ECO:0000256" key="3">
    <source>
        <dbReference type="ARBA" id="ARBA00023163"/>
    </source>
</evidence>
<evidence type="ECO:0000259" key="4">
    <source>
        <dbReference type="PROSITE" id="PS01124"/>
    </source>
</evidence>
<evidence type="ECO:0000256" key="1">
    <source>
        <dbReference type="ARBA" id="ARBA00023015"/>
    </source>
</evidence>
<dbReference type="PANTHER" id="PTHR43280:SF29">
    <property type="entry name" value="ARAC-FAMILY TRANSCRIPTIONAL REGULATOR"/>
    <property type="match status" value="1"/>
</dbReference>
<name>A0A1W1XXK8_9NEIS</name>
<dbReference type="PRINTS" id="PR00032">
    <property type="entry name" value="HTHARAC"/>
</dbReference>
<dbReference type="Proteomes" id="UP000192761">
    <property type="component" value="Unassembled WGS sequence"/>
</dbReference>
<evidence type="ECO:0000313" key="6">
    <source>
        <dbReference type="Proteomes" id="UP000192761"/>
    </source>
</evidence>
<dbReference type="AlphaFoldDB" id="A0A1W1XXK8"/>
<dbReference type="Pfam" id="PF12833">
    <property type="entry name" value="HTH_18"/>
    <property type="match status" value="1"/>
</dbReference>
<dbReference type="EMBL" id="FWXD01000023">
    <property type="protein sequence ID" value="SMC28622.1"/>
    <property type="molecule type" value="Genomic_DNA"/>
</dbReference>
<dbReference type="InterPro" id="IPR009057">
    <property type="entry name" value="Homeodomain-like_sf"/>
</dbReference>
<dbReference type="PROSITE" id="PS01124">
    <property type="entry name" value="HTH_ARAC_FAMILY_2"/>
    <property type="match status" value="1"/>
</dbReference>
<dbReference type="RefSeq" id="WP_084092268.1">
    <property type="nucleotide sequence ID" value="NZ_FWXD01000023.1"/>
</dbReference>
<organism evidence="5 6">
    <name type="scientific">Andreprevotia lacus DSM 23236</name>
    <dbReference type="NCBI Taxonomy" id="1121001"/>
    <lineage>
        <taxon>Bacteria</taxon>
        <taxon>Pseudomonadati</taxon>
        <taxon>Pseudomonadota</taxon>
        <taxon>Betaproteobacteria</taxon>
        <taxon>Neisseriales</taxon>
        <taxon>Chitinibacteraceae</taxon>
        <taxon>Andreprevotia</taxon>
    </lineage>
</organism>